<feature type="binding site" evidence="2">
    <location>
        <position position="44"/>
    </location>
    <ligand>
        <name>substrate</name>
    </ligand>
</feature>
<evidence type="ECO:0000313" key="4">
    <source>
        <dbReference type="Proteomes" id="UP000184016"/>
    </source>
</evidence>
<feature type="binding site" evidence="2">
    <location>
        <position position="31"/>
    </location>
    <ligand>
        <name>Mg(2+)</name>
        <dbReference type="ChEBI" id="CHEBI:18420"/>
    </ligand>
</feature>
<dbReference type="EC" id="2.5.1.-" evidence="2"/>
<evidence type="ECO:0000256" key="1">
    <source>
        <dbReference type="ARBA" id="ARBA00022679"/>
    </source>
</evidence>
<keyword evidence="2" id="KW-0479">Metal-binding</keyword>
<dbReference type="STRING" id="1830138.SAMN05443507_11245"/>
<dbReference type="GO" id="GO:0008834">
    <property type="term" value="F:ditrans,polycis-undecaprenyl-diphosphate synthase [(2E,6E)-farnesyl-diphosphate specific] activity"/>
    <property type="evidence" value="ECO:0007669"/>
    <property type="project" value="TreeGrafter"/>
</dbReference>
<dbReference type="NCBIfam" id="TIGR00055">
    <property type="entry name" value="uppS"/>
    <property type="match status" value="1"/>
</dbReference>
<dbReference type="GO" id="GO:0005829">
    <property type="term" value="C:cytosol"/>
    <property type="evidence" value="ECO:0007669"/>
    <property type="project" value="TreeGrafter"/>
</dbReference>
<sequence length="253" mass="29354">MRWRWGWDNRGQNPDIDSLAVRPKHVGIIMDGNGRWARRRGLPRIAGHHAGMQAMKETIRACDDLGIEYLTLYAFSTENWKRPQREVEFLMKLPRQFFITEIDELMERNVRIRVIGDTEQLPADTRETVLQSLERTKQNTGMNVNFALNYGGRMDIVFAVRKLAEAVAEGRIAPQDIDESALAAQLSTAHQPDPDFIIRTSGEIRLSNFLVWQSAYAELWFTDVLWPDFNRQHLLRALQEFSGRQRRFGDIGR</sequence>
<dbReference type="EMBL" id="FRAF01000012">
    <property type="protein sequence ID" value="SHK33207.1"/>
    <property type="molecule type" value="Genomic_DNA"/>
</dbReference>
<feature type="binding site" evidence="2">
    <location>
        <position position="48"/>
    </location>
    <ligand>
        <name>substrate</name>
    </ligand>
</feature>
<feature type="active site" evidence="2">
    <location>
        <position position="31"/>
    </location>
</feature>
<name>A0A1M6RLH6_9BACL</name>
<feature type="binding site" evidence="2">
    <location>
        <position position="80"/>
    </location>
    <ligand>
        <name>substrate</name>
    </ligand>
</feature>
<dbReference type="PANTHER" id="PTHR10291">
    <property type="entry name" value="DEHYDRODOLICHYL DIPHOSPHATE SYNTHASE FAMILY MEMBER"/>
    <property type="match status" value="1"/>
</dbReference>
<dbReference type="Gene3D" id="3.40.1180.10">
    <property type="entry name" value="Decaprenyl diphosphate synthase-like"/>
    <property type="match status" value="1"/>
</dbReference>
<protein>
    <recommendedName>
        <fullName evidence="2">Isoprenyl transferase</fullName>
        <ecNumber evidence="2">2.5.1.-</ecNumber>
    </recommendedName>
</protein>
<dbReference type="CDD" id="cd00475">
    <property type="entry name" value="Cis_IPPS"/>
    <property type="match status" value="1"/>
</dbReference>
<feature type="binding site" evidence="2">
    <location>
        <begin position="32"/>
        <end position="35"/>
    </location>
    <ligand>
        <name>substrate</name>
    </ligand>
</feature>
<dbReference type="FunFam" id="3.40.1180.10:FF:000001">
    <property type="entry name" value="(2E,6E)-farnesyl-diphosphate-specific ditrans,polycis-undecaprenyl-diphosphate synthase"/>
    <property type="match status" value="1"/>
</dbReference>
<feature type="binding site" evidence="2">
    <location>
        <position position="82"/>
    </location>
    <ligand>
        <name>substrate</name>
    </ligand>
</feature>
<dbReference type="AlphaFoldDB" id="A0A1M6RLH6"/>
<dbReference type="PANTHER" id="PTHR10291:SF0">
    <property type="entry name" value="DEHYDRODOLICHYL DIPHOSPHATE SYNTHASE 2"/>
    <property type="match status" value="1"/>
</dbReference>
<organism evidence="3 4">
    <name type="scientific">Alicyclobacillus tolerans</name>
    <dbReference type="NCBI Taxonomy" id="90970"/>
    <lineage>
        <taxon>Bacteria</taxon>
        <taxon>Bacillati</taxon>
        <taxon>Bacillota</taxon>
        <taxon>Bacilli</taxon>
        <taxon>Bacillales</taxon>
        <taxon>Alicyclobacillaceae</taxon>
        <taxon>Alicyclobacillus</taxon>
    </lineage>
</organism>
<keyword evidence="1 2" id="KW-0808">Transferase</keyword>
<dbReference type="GO" id="GO:0016094">
    <property type="term" value="P:polyprenol biosynthetic process"/>
    <property type="evidence" value="ECO:0007669"/>
    <property type="project" value="TreeGrafter"/>
</dbReference>
<feature type="binding site" evidence="2">
    <location>
        <position position="36"/>
    </location>
    <ligand>
        <name>substrate</name>
    </ligand>
</feature>
<comment type="cofactor">
    <cofactor evidence="2">
        <name>Mg(2+)</name>
        <dbReference type="ChEBI" id="CHEBI:18420"/>
    </cofactor>
    <text evidence="2">Binds 2 magnesium ions per subunit.</text>
</comment>
<feature type="binding site" evidence="2">
    <location>
        <begin position="205"/>
        <end position="207"/>
    </location>
    <ligand>
        <name>substrate</name>
    </ligand>
</feature>
<dbReference type="Proteomes" id="UP000184016">
    <property type="component" value="Unassembled WGS sequence"/>
</dbReference>
<comment type="subunit">
    <text evidence="2">Homodimer.</text>
</comment>
<keyword evidence="4" id="KW-1185">Reference proteome</keyword>
<feature type="active site" description="Proton acceptor" evidence="2">
    <location>
        <position position="79"/>
    </location>
</feature>
<dbReference type="GO" id="GO:0000287">
    <property type="term" value="F:magnesium ion binding"/>
    <property type="evidence" value="ECO:0007669"/>
    <property type="project" value="UniProtKB-UniRule"/>
</dbReference>
<dbReference type="GO" id="GO:0030145">
    <property type="term" value="F:manganese ion binding"/>
    <property type="evidence" value="ECO:0007669"/>
    <property type="project" value="TreeGrafter"/>
</dbReference>
<dbReference type="NCBIfam" id="NF011405">
    <property type="entry name" value="PRK14830.1"/>
    <property type="match status" value="1"/>
</dbReference>
<keyword evidence="2" id="KW-0460">Magnesium</keyword>
<evidence type="ECO:0000256" key="2">
    <source>
        <dbReference type="HAMAP-Rule" id="MF_01139"/>
    </source>
</evidence>
<dbReference type="InterPro" id="IPR018520">
    <property type="entry name" value="UPP_synth-like_CS"/>
</dbReference>
<comment type="function">
    <text evidence="2">Catalyzes the condensation of isopentenyl diphosphate (IPP) with allylic pyrophosphates generating different type of terpenoids.</text>
</comment>
<gene>
    <name evidence="3" type="ORF">SAMN05443507_11245</name>
</gene>
<dbReference type="SUPFAM" id="SSF64005">
    <property type="entry name" value="Undecaprenyl diphosphate synthase"/>
    <property type="match status" value="1"/>
</dbReference>
<dbReference type="InterPro" id="IPR001441">
    <property type="entry name" value="UPP_synth-like"/>
</dbReference>
<feature type="binding site" evidence="2">
    <location>
        <position position="218"/>
    </location>
    <ligand>
        <name>Mg(2+)</name>
        <dbReference type="ChEBI" id="CHEBI:18420"/>
    </ligand>
</feature>
<dbReference type="InterPro" id="IPR036424">
    <property type="entry name" value="UPP_synth-like_sf"/>
</dbReference>
<dbReference type="HAMAP" id="MF_01139">
    <property type="entry name" value="ISPT"/>
    <property type="match status" value="1"/>
</dbReference>
<dbReference type="Pfam" id="PF01255">
    <property type="entry name" value="Prenyltransf"/>
    <property type="match status" value="1"/>
</dbReference>
<comment type="similarity">
    <text evidence="2">Belongs to the UPP synthase family.</text>
</comment>
<evidence type="ECO:0000313" key="3">
    <source>
        <dbReference type="EMBL" id="SHK33207.1"/>
    </source>
</evidence>
<feature type="binding site" evidence="2">
    <location>
        <begin position="76"/>
        <end position="78"/>
    </location>
    <ligand>
        <name>substrate</name>
    </ligand>
</feature>
<dbReference type="RefSeq" id="WP_072874095.1">
    <property type="nucleotide sequence ID" value="NZ_FRAF01000012.1"/>
</dbReference>
<accession>A0A1M6RLH6</accession>
<proteinExistence type="inferred from homology"/>
<dbReference type="PROSITE" id="PS01066">
    <property type="entry name" value="UPP_SYNTHASE"/>
    <property type="match status" value="1"/>
</dbReference>
<feature type="binding site" evidence="2">
    <location>
        <position position="199"/>
    </location>
    <ligand>
        <name>substrate</name>
    </ligand>
</feature>
<reference evidence="4" key="1">
    <citation type="submission" date="2016-11" db="EMBL/GenBank/DDBJ databases">
        <authorList>
            <person name="Varghese N."/>
            <person name="Submissions S."/>
        </authorList>
    </citation>
    <scope>NUCLEOTIDE SEQUENCE [LARGE SCALE GENOMIC DNA]</scope>
    <source>
        <strain evidence="4">USBA-503</strain>
    </source>
</reference>